<name>A0A5S5AE84_9FIRM</name>
<keyword evidence="3" id="KW-1185">Reference proteome</keyword>
<dbReference type="PROSITE" id="PS51257">
    <property type="entry name" value="PROKAR_LIPOPROTEIN"/>
    <property type="match status" value="1"/>
</dbReference>
<organism evidence="2 3">
    <name type="scientific">Thermosediminibacter litoriperuensis</name>
    <dbReference type="NCBI Taxonomy" id="291989"/>
    <lineage>
        <taxon>Bacteria</taxon>
        <taxon>Bacillati</taxon>
        <taxon>Bacillota</taxon>
        <taxon>Clostridia</taxon>
        <taxon>Thermosediminibacterales</taxon>
        <taxon>Thermosediminibacteraceae</taxon>
        <taxon>Thermosediminibacter</taxon>
    </lineage>
</organism>
<sequence>MKKIIILLMAMLLTACSANTNSNPRNGSNAPAKNETVYLINESGRTVQERIRVPEGFERVAVPEGSFGEYLRNLPLKPHGSKVKYYNGVTKPRDVHEAVLDIDVGDRDLQQCADAVIRLRAEYLYRKGEYDKIHFNFTNGFRADYTTWMKGYRIKVEGNKVYWVKRVEYSNDYAGFRKYLDTVFAYAGTLSLSKELKKVPVEDLQIGDVFIEGGTPGHCAIVLDVAENKATGEKIFILAQGYMPAQDIHILKNPANGEGNPWYTINFGERLRTPEWEFTRDQLARFEEG</sequence>
<evidence type="ECO:0000313" key="3">
    <source>
        <dbReference type="Proteomes" id="UP000322294"/>
    </source>
</evidence>
<dbReference type="Pfam" id="PF16138">
    <property type="entry name" value="DUF4846"/>
    <property type="match status" value="1"/>
</dbReference>
<keyword evidence="1" id="KW-0732">Signal</keyword>
<gene>
    <name evidence="2" type="ORF">LZ11_02374</name>
</gene>
<dbReference type="RefSeq" id="WP_148868022.1">
    <property type="nucleotide sequence ID" value="NZ_VNHO01000042.1"/>
</dbReference>
<dbReference type="AlphaFoldDB" id="A0A5S5AE84"/>
<evidence type="ECO:0000313" key="2">
    <source>
        <dbReference type="EMBL" id="TYP48141.1"/>
    </source>
</evidence>
<dbReference type="EMBL" id="VNHO01000042">
    <property type="protein sequence ID" value="TYP48141.1"/>
    <property type="molecule type" value="Genomic_DNA"/>
</dbReference>
<proteinExistence type="predicted"/>
<protein>
    <submittedName>
        <fullName evidence="2">Uncharacterized protein DUF4846</fullName>
    </submittedName>
</protein>
<dbReference type="InterPro" id="IPR032315">
    <property type="entry name" value="DUF4846"/>
</dbReference>
<dbReference type="OrthoDB" id="5511471at2"/>
<evidence type="ECO:0000256" key="1">
    <source>
        <dbReference type="SAM" id="SignalP"/>
    </source>
</evidence>
<comment type="caution">
    <text evidence="2">The sequence shown here is derived from an EMBL/GenBank/DDBJ whole genome shotgun (WGS) entry which is preliminary data.</text>
</comment>
<feature type="chain" id="PRO_5038742930" evidence="1">
    <location>
        <begin position="21"/>
        <end position="289"/>
    </location>
</feature>
<dbReference type="Proteomes" id="UP000322294">
    <property type="component" value="Unassembled WGS sequence"/>
</dbReference>
<accession>A0A5S5AE84</accession>
<reference evidence="2 3" key="1">
    <citation type="submission" date="2019-07" db="EMBL/GenBank/DDBJ databases">
        <title>Genomic Encyclopedia of Type Strains, Phase I: the one thousand microbial genomes (KMG-I) project.</title>
        <authorList>
            <person name="Kyrpides N."/>
        </authorList>
    </citation>
    <scope>NUCLEOTIDE SEQUENCE [LARGE SCALE GENOMIC DNA]</scope>
    <source>
        <strain evidence="2 3">DSM 16647</strain>
    </source>
</reference>
<feature type="signal peptide" evidence="1">
    <location>
        <begin position="1"/>
        <end position="20"/>
    </location>
</feature>